<accession>A0A4Q9MD64</accession>
<name>A0A4Q9MD64_9APHY</name>
<dbReference type="Proteomes" id="UP000292957">
    <property type="component" value="Unassembled WGS sequence"/>
</dbReference>
<feature type="region of interest" description="Disordered" evidence="1">
    <location>
        <begin position="1"/>
        <end position="192"/>
    </location>
</feature>
<feature type="compositionally biased region" description="Pro residues" evidence="1">
    <location>
        <begin position="59"/>
        <end position="83"/>
    </location>
</feature>
<feature type="compositionally biased region" description="Polar residues" evidence="1">
    <location>
        <begin position="155"/>
        <end position="172"/>
    </location>
</feature>
<proteinExistence type="predicted"/>
<feature type="compositionally biased region" description="Low complexity" evidence="1">
    <location>
        <begin position="84"/>
        <end position="101"/>
    </location>
</feature>
<dbReference type="EMBL" id="ML143491">
    <property type="protein sequence ID" value="TBU23922.1"/>
    <property type="molecule type" value="Genomic_DNA"/>
</dbReference>
<evidence type="ECO:0000256" key="1">
    <source>
        <dbReference type="SAM" id="MobiDB-lite"/>
    </source>
</evidence>
<evidence type="ECO:0000313" key="2">
    <source>
        <dbReference type="EMBL" id="TBU23922.1"/>
    </source>
</evidence>
<organism evidence="2">
    <name type="scientific">Dichomitus squalens</name>
    <dbReference type="NCBI Taxonomy" id="114155"/>
    <lineage>
        <taxon>Eukaryota</taxon>
        <taxon>Fungi</taxon>
        <taxon>Dikarya</taxon>
        <taxon>Basidiomycota</taxon>
        <taxon>Agaricomycotina</taxon>
        <taxon>Agaricomycetes</taxon>
        <taxon>Polyporales</taxon>
        <taxon>Polyporaceae</taxon>
        <taxon>Dichomitus</taxon>
    </lineage>
</organism>
<protein>
    <submittedName>
        <fullName evidence="2">Uncharacterized protein</fullName>
    </submittedName>
</protein>
<feature type="compositionally biased region" description="Low complexity" evidence="1">
    <location>
        <begin position="108"/>
        <end position="134"/>
    </location>
</feature>
<dbReference type="AlphaFoldDB" id="A0A4Q9MD64"/>
<sequence>MFSGTVHKAQVAPQDRNLRTYRSIKSGRVRRRGSSGSHIPQSPARKHTNHPQPCSSSSPPRPPHSSSPSPPYHAPHPPRPAPSSPSRRALPSPGTSPCAPSTSPPSARPTLAPRAPHLPRPCATSSSARSSPPTFWCARRPAAGYAMSSAWRASPRTSASLPTSPESPSRSCSPAARVCRSRSKSESQGARR</sequence>
<gene>
    <name evidence="2" type="ORF">BD311DRAFT_767478</name>
</gene>
<reference evidence="2" key="1">
    <citation type="submission" date="2019-01" db="EMBL/GenBank/DDBJ databases">
        <title>Draft genome sequences of three monokaryotic isolates of the white-rot basidiomycete fungus Dichomitus squalens.</title>
        <authorList>
            <consortium name="DOE Joint Genome Institute"/>
            <person name="Lopez S.C."/>
            <person name="Andreopoulos B."/>
            <person name="Pangilinan J."/>
            <person name="Lipzen A."/>
            <person name="Riley R."/>
            <person name="Ahrendt S."/>
            <person name="Ng V."/>
            <person name="Barry K."/>
            <person name="Daum C."/>
            <person name="Grigoriev I.V."/>
            <person name="Hilden K.S."/>
            <person name="Makela M.R."/>
            <person name="de Vries R.P."/>
        </authorList>
    </citation>
    <scope>NUCLEOTIDE SEQUENCE [LARGE SCALE GENOMIC DNA]</scope>
    <source>
        <strain evidence="2">OM18370.1</strain>
    </source>
</reference>